<comment type="caution">
    <text evidence="1">The sequence shown here is derived from an EMBL/GenBank/DDBJ whole genome shotgun (WGS) entry which is preliminary data.</text>
</comment>
<accession>A0A4Y2E1V0</accession>
<gene>
    <name evidence="1" type="ORF">AVEN_127511_1</name>
</gene>
<sequence>MSRPQVAIRHPSSSYRLMFYTMRGWKLQSWRLVPALPVASSNSGGPASHSLVMARCIIGGSCSYSTYSGGLTRVSSRRASTPNHFKGSLSLKGTPAIRTYFRCNGQYCLCHLYSIVEAVYLFSEVSQQLVVAFSLSLPFSLYLFSRRKKVFLLFTRKICPLTRKHCHFESRGESPSRQYF</sequence>
<proteinExistence type="predicted"/>
<dbReference type="EMBL" id="BGPR01091358">
    <property type="protein sequence ID" value="GBM22951.1"/>
    <property type="molecule type" value="Genomic_DNA"/>
</dbReference>
<reference evidence="1 2" key="1">
    <citation type="journal article" date="2019" name="Sci. Rep.">
        <title>Orb-weaving spider Araneus ventricosus genome elucidates the spidroin gene catalogue.</title>
        <authorList>
            <person name="Kono N."/>
            <person name="Nakamura H."/>
            <person name="Ohtoshi R."/>
            <person name="Moran D.A.P."/>
            <person name="Shinohara A."/>
            <person name="Yoshida Y."/>
            <person name="Fujiwara M."/>
            <person name="Mori M."/>
            <person name="Tomita M."/>
            <person name="Arakawa K."/>
        </authorList>
    </citation>
    <scope>NUCLEOTIDE SEQUENCE [LARGE SCALE GENOMIC DNA]</scope>
</reference>
<organism evidence="1 2">
    <name type="scientific">Araneus ventricosus</name>
    <name type="common">Orbweaver spider</name>
    <name type="synonym">Epeira ventricosa</name>
    <dbReference type="NCBI Taxonomy" id="182803"/>
    <lineage>
        <taxon>Eukaryota</taxon>
        <taxon>Metazoa</taxon>
        <taxon>Ecdysozoa</taxon>
        <taxon>Arthropoda</taxon>
        <taxon>Chelicerata</taxon>
        <taxon>Arachnida</taxon>
        <taxon>Araneae</taxon>
        <taxon>Araneomorphae</taxon>
        <taxon>Entelegynae</taxon>
        <taxon>Araneoidea</taxon>
        <taxon>Araneidae</taxon>
        <taxon>Araneus</taxon>
    </lineage>
</organism>
<keyword evidence="2" id="KW-1185">Reference proteome</keyword>
<name>A0A4Y2E1V0_ARAVE</name>
<evidence type="ECO:0000313" key="1">
    <source>
        <dbReference type="EMBL" id="GBM22951.1"/>
    </source>
</evidence>
<dbReference type="AlphaFoldDB" id="A0A4Y2E1V0"/>
<protein>
    <submittedName>
        <fullName evidence="1">Uncharacterized protein</fullName>
    </submittedName>
</protein>
<evidence type="ECO:0000313" key="2">
    <source>
        <dbReference type="Proteomes" id="UP000499080"/>
    </source>
</evidence>
<dbReference type="Proteomes" id="UP000499080">
    <property type="component" value="Unassembled WGS sequence"/>
</dbReference>